<evidence type="ECO:0000256" key="2">
    <source>
        <dbReference type="ARBA" id="ARBA00022898"/>
    </source>
</evidence>
<evidence type="ECO:0000313" key="8">
    <source>
        <dbReference type="Proteomes" id="UP000602745"/>
    </source>
</evidence>
<evidence type="ECO:0000256" key="4">
    <source>
        <dbReference type="PIRSR" id="PIRSR001434-2"/>
    </source>
</evidence>
<dbReference type="FunFam" id="3.40.640.10:FF:000046">
    <property type="entry name" value="Cystathionine gamma-lyase"/>
    <property type="match status" value="1"/>
</dbReference>
<comment type="cofactor">
    <cofactor evidence="1 3 5">
        <name>pyridoxal 5'-phosphate</name>
        <dbReference type="ChEBI" id="CHEBI:597326"/>
    </cofactor>
</comment>
<dbReference type="InterPro" id="IPR015422">
    <property type="entry name" value="PyrdxlP-dep_Trfase_small"/>
</dbReference>
<dbReference type="GO" id="GO:0005737">
    <property type="term" value="C:cytoplasm"/>
    <property type="evidence" value="ECO:0007669"/>
    <property type="project" value="TreeGrafter"/>
</dbReference>
<dbReference type="Pfam" id="PF01053">
    <property type="entry name" value="Cys_Met_Meta_PP"/>
    <property type="match status" value="1"/>
</dbReference>
<dbReference type="GO" id="GO:0071266">
    <property type="term" value="P:'de novo' L-methionine biosynthetic process"/>
    <property type="evidence" value="ECO:0007669"/>
    <property type="project" value="UniProtKB-UniRule"/>
</dbReference>
<evidence type="ECO:0000256" key="5">
    <source>
        <dbReference type="RuleBase" id="RU362118"/>
    </source>
</evidence>
<dbReference type="InterPro" id="IPR015424">
    <property type="entry name" value="PyrdxlP-dep_Trfase"/>
</dbReference>
<dbReference type="InterPro" id="IPR015421">
    <property type="entry name" value="PyrdxlP-dep_Trfase_major"/>
</dbReference>
<accession>A0A8J2VNX4</accession>
<sequence length="396" mass="42615">MTKTSLPDSARPATRAVHGGGDRSHFGELSEALFLTSSFTYDTMEASVARFAGENPGFTYTRTGNPTIAMFEERMALLEGAPAARATATGMAAVNAAFLSLLKAGDHVISARQIFGSCRWLVRELLPKLGIAVTMVDLTDIGAWRAAVRPETRLLFLETPANPTLEIADLSVLSKIAKEADALLVADNALASPAVQNPYRLGADVVTYSATKHIDGHGRCLGGIILSDEKRINDLIAPFLRHSGGSLSPFNAWVLLKSLESISLRVERQASTALRIAQELKKHPKVKRVAYPGLPDHPQAEVVKRQMASGGTVLALELADQAQSFRFANGLKVIRISNNFGDAKSIVTHPFSTTHQHVPAEEKPQLGITPGLLRMSAGLEDPDDLVEDVLQALETV</sequence>
<dbReference type="CDD" id="cd00614">
    <property type="entry name" value="CGS_like"/>
    <property type="match status" value="1"/>
</dbReference>
<dbReference type="NCBIfam" id="TIGR01325">
    <property type="entry name" value="O_suc_HS_sulf"/>
    <property type="match status" value="1"/>
</dbReference>
<keyword evidence="3" id="KW-0028">Amino-acid biosynthesis</keyword>
<keyword evidence="3" id="KW-0808">Transferase</keyword>
<dbReference type="GO" id="GO:0019346">
    <property type="term" value="P:transsulfuration"/>
    <property type="evidence" value="ECO:0007669"/>
    <property type="project" value="InterPro"/>
</dbReference>
<dbReference type="Gene3D" id="3.90.1150.10">
    <property type="entry name" value="Aspartate Aminotransferase, domain 1"/>
    <property type="match status" value="1"/>
</dbReference>
<evidence type="ECO:0000313" key="7">
    <source>
        <dbReference type="EMBL" id="GGE35488.1"/>
    </source>
</evidence>
<comment type="function">
    <text evidence="3">Catalyzes the formation of L-homocysteine from O-succinyl-L-homoserine (OSHS) and hydrogen sulfide.</text>
</comment>
<reference evidence="7" key="1">
    <citation type="journal article" date="2014" name="Int. J. Syst. Evol. Microbiol.">
        <title>Complete genome sequence of Corynebacterium casei LMG S-19264T (=DSM 44701T), isolated from a smear-ripened cheese.</title>
        <authorList>
            <consortium name="US DOE Joint Genome Institute (JGI-PGF)"/>
            <person name="Walter F."/>
            <person name="Albersmeier A."/>
            <person name="Kalinowski J."/>
            <person name="Ruckert C."/>
        </authorList>
    </citation>
    <scope>NUCLEOTIDE SEQUENCE</scope>
    <source>
        <strain evidence="7">CCM 7684</strain>
    </source>
</reference>
<dbReference type="RefSeq" id="WP_188408674.1">
    <property type="nucleotide sequence ID" value="NZ_BMCP01000001.1"/>
</dbReference>
<dbReference type="AlphaFoldDB" id="A0A8J2VNX4"/>
<feature type="region of interest" description="Disordered" evidence="6">
    <location>
        <begin position="1"/>
        <end position="22"/>
    </location>
</feature>
<dbReference type="PANTHER" id="PTHR11808:SF80">
    <property type="entry name" value="CYSTATHIONINE GAMMA-LYASE"/>
    <property type="match status" value="1"/>
</dbReference>
<protein>
    <recommendedName>
        <fullName evidence="3">O-succinylhomoserine sulfhydrylase</fullName>
        <shortName evidence="3">OSH sulfhydrylase</shortName>
        <shortName evidence="3">OSHS sulfhydrylase</shortName>
        <ecNumber evidence="3">2.5.1.-</ecNumber>
    </recommendedName>
</protein>
<proteinExistence type="inferred from homology"/>
<dbReference type="GO" id="GO:0016765">
    <property type="term" value="F:transferase activity, transferring alkyl or aryl (other than methyl) groups"/>
    <property type="evidence" value="ECO:0007669"/>
    <property type="project" value="UniProtKB-UniRule"/>
</dbReference>
<dbReference type="Proteomes" id="UP000602745">
    <property type="component" value="Unassembled WGS sequence"/>
</dbReference>
<dbReference type="InterPro" id="IPR000277">
    <property type="entry name" value="Cys/Met-Metab_PyrdxlP-dep_enz"/>
</dbReference>
<dbReference type="UniPathway" id="UPA00051">
    <property type="reaction ID" value="UER00449"/>
</dbReference>
<dbReference type="PIRSF" id="PIRSF001434">
    <property type="entry name" value="CGS"/>
    <property type="match status" value="1"/>
</dbReference>
<name>A0A8J2VNX4_9RHOB</name>
<dbReference type="GO" id="GO:0016846">
    <property type="term" value="F:carbon-sulfur lyase activity"/>
    <property type="evidence" value="ECO:0007669"/>
    <property type="project" value="TreeGrafter"/>
</dbReference>
<dbReference type="HAMAP" id="MF_02056">
    <property type="entry name" value="MetZ"/>
    <property type="match status" value="1"/>
</dbReference>
<evidence type="ECO:0000256" key="6">
    <source>
        <dbReference type="SAM" id="MobiDB-lite"/>
    </source>
</evidence>
<evidence type="ECO:0000256" key="1">
    <source>
        <dbReference type="ARBA" id="ARBA00001933"/>
    </source>
</evidence>
<dbReference type="SUPFAM" id="SSF53383">
    <property type="entry name" value="PLP-dependent transferases"/>
    <property type="match status" value="1"/>
</dbReference>
<dbReference type="Gene3D" id="3.40.640.10">
    <property type="entry name" value="Type I PLP-dependent aspartate aminotransferase-like (Major domain)"/>
    <property type="match status" value="1"/>
</dbReference>
<dbReference type="GO" id="GO:0071268">
    <property type="term" value="P:homocysteine biosynthetic process"/>
    <property type="evidence" value="ECO:0007669"/>
    <property type="project" value="InterPro"/>
</dbReference>
<keyword evidence="8" id="KW-1185">Reference proteome</keyword>
<keyword evidence="3" id="KW-0486">Methionine biosynthesis</keyword>
<dbReference type="PANTHER" id="PTHR11808">
    <property type="entry name" value="TRANS-SULFURATION ENZYME FAMILY MEMBER"/>
    <property type="match status" value="1"/>
</dbReference>
<comment type="caution">
    <text evidence="7">The sequence shown here is derived from an EMBL/GenBank/DDBJ whole genome shotgun (WGS) entry which is preliminary data.</text>
</comment>
<evidence type="ECO:0000256" key="3">
    <source>
        <dbReference type="HAMAP-Rule" id="MF_02056"/>
    </source>
</evidence>
<feature type="modified residue" description="N6-(pyridoxal phosphate)lysine" evidence="3 4">
    <location>
        <position position="212"/>
    </location>
</feature>
<keyword evidence="2 3" id="KW-0663">Pyridoxal phosphate</keyword>
<dbReference type="InterPro" id="IPR006234">
    <property type="entry name" value="O-succ-hSer_sulfhydrylase"/>
</dbReference>
<comment type="similarity">
    <text evidence="3">Belongs to the trans-sulfuration enzymes family. MetZ subfamily.</text>
</comment>
<comment type="subunit">
    <text evidence="3">Homotetramer.</text>
</comment>
<reference evidence="7" key="2">
    <citation type="submission" date="2020-09" db="EMBL/GenBank/DDBJ databases">
        <authorList>
            <person name="Sun Q."/>
            <person name="Sedlacek I."/>
        </authorList>
    </citation>
    <scope>NUCLEOTIDE SEQUENCE</scope>
    <source>
        <strain evidence="7">CCM 7684</strain>
    </source>
</reference>
<dbReference type="FunFam" id="3.90.1150.10:FF:000033">
    <property type="entry name" value="Cystathionine gamma-synthase"/>
    <property type="match status" value="1"/>
</dbReference>
<comment type="pathway">
    <text evidence="3">Amino-acid biosynthesis; L-methionine biosynthesis via de novo pathway; L-homocysteine from O-succinyl-L-homoserine: step 1/1.</text>
</comment>
<dbReference type="EMBL" id="BMCP01000001">
    <property type="protein sequence ID" value="GGE35488.1"/>
    <property type="molecule type" value="Genomic_DNA"/>
</dbReference>
<organism evidence="7 8">
    <name type="scientific">Agaricicola taiwanensis</name>
    <dbReference type="NCBI Taxonomy" id="591372"/>
    <lineage>
        <taxon>Bacteria</taxon>
        <taxon>Pseudomonadati</taxon>
        <taxon>Pseudomonadota</taxon>
        <taxon>Alphaproteobacteria</taxon>
        <taxon>Rhodobacterales</taxon>
        <taxon>Paracoccaceae</taxon>
        <taxon>Agaricicola</taxon>
    </lineage>
</organism>
<comment type="catalytic activity">
    <reaction evidence="3">
        <text>O-succinyl-L-homoserine + hydrogen sulfide = L-homocysteine + succinate</text>
        <dbReference type="Rhea" id="RHEA:27826"/>
        <dbReference type="ChEBI" id="CHEBI:29919"/>
        <dbReference type="ChEBI" id="CHEBI:30031"/>
        <dbReference type="ChEBI" id="CHEBI:57661"/>
        <dbReference type="ChEBI" id="CHEBI:58199"/>
    </reaction>
</comment>
<dbReference type="GO" id="GO:0030170">
    <property type="term" value="F:pyridoxal phosphate binding"/>
    <property type="evidence" value="ECO:0007669"/>
    <property type="project" value="UniProtKB-UniRule"/>
</dbReference>
<dbReference type="EC" id="2.5.1.-" evidence="3"/>
<gene>
    <name evidence="3 7" type="primary">metZ</name>
    <name evidence="7" type="ORF">GCM10007276_11190</name>
</gene>